<keyword evidence="2" id="KW-0560">Oxidoreductase</keyword>
<dbReference type="Pfam" id="PF07731">
    <property type="entry name" value="Cu-oxidase_2"/>
    <property type="match status" value="1"/>
</dbReference>
<dbReference type="CDD" id="cd13861">
    <property type="entry name" value="CuRO_1_CumA_like"/>
    <property type="match status" value="1"/>
</dbReference>
<dbReference type="GO" id="GO:0005507">
    <property type="term" value="F:copper ion binding"/>
    <property type="evidence" value="ECO:0007669"/>
    <property type="project" value="InterPro"/>
</dbReference>
<evidence type="ECO:0000256" key="2">
    <source>
        <dbReference type="ARBA" id="ARBA00023002"/>
    </source>
</evidence>
<dbReference type="InterPro" id="IPR002355">
    <property type="entry name" value="Cu_oxidase_Cu_BS"/>
</dbReference>
<dbReference type="EMBL" id="BMKN01000001">
    <property type="protein sequence ID" value="GGE46079.1"/>
    <property type="molecule type" value="Genomic_DNA"/>
</dbReference>
<dbReference type="Gene3D" id="2.60.40.420">
    <property type="entry name" value="Cupredoxins - blue copper proteins"/>
    <property type="match status" value="3"/>
</dbReference>
<dbReference type="InterPro" id="IPR011706">
    <property type="entry name" value="Cu-oxidase_C"/>
</dbReference>
<dbReference type="PANTHER" id="PTHR11709:SF394">
    <property type="entry name" value="FI03373P-RELATED"/>
    <property type="match status" value="1"/>
</dbReference>
<evidence type="ECO:0000259" key="5">
    <source>
        <dbReference type="Pfam" id="PF07731"/>
    </source>
</evidence>
<reference evidence="7" key="2">
    <citation type="submission" date="2020-09" db="EMBL/GenBank/DDBJ databases">
        <authorList>
            <person name="Sun Q."/>
            <person name="Zhou Y."/>
        </authorList>
    </citation>
    <scope>NUCLEOTIDE SEQUENCE</scope>
    <source>
        <strain evidence="7">CGMCC 1.16012</strain>
    </source>
</reference>
<evidence type="ECO:0000256" key="3">
    <source>
        <dbReference type="ARBA" id="ARBA00023008"/>
    </source>
</evidence>
<name>A0A917EJV9_9RHOB</name>
<evidence type="ECO:0000259" key="6">
    <source>
        <dbReference type="Pfam" id="PF07732"/>
    </source>
</evidence>
<feature type="domain" description="Plastocyanin-like" evidence="4">
    <location>
        <begin position="169"/>
        <end position="241"/>
    </location>
</feature>
<dbReference type="InterPro" id="IPR045087">
    <property type="entry name" value="Cu-oxidase_fam"/>
</dbReference>
<dbReference type="PROSITE" id="PS00080">
    <property type="entry name" value="MULTICOPPER_OXIDASE2"/>
    <property type="match status" value="1"/>
</dbReference>
<dbReference type="Proteomes" id="UP000606730">
    <property type="component" value="Unassembled WGS sequence"/>
</dbReference>
<evidence type="ECO:0000313" key="7">
    <source>
        <dbReference type="EMBL" id="GGE46079.1"/>
    </source>
</evidence>
<keyword evidence="3" id="KW-0186">Copper</keyword>
<gene>
    <name evidence="7" type="ORF">GCM10011517_12210</name>
</gene>
<dbReference type="InterPro" id="IPR001117">
    <property type="entry name" value="Cu-oxidase_2nd"/>
</dbReference>
<dbReference type="InterPro" id="IPR011707">
    <property type="entry name" value="Cu-oxidase-like_N"/>
</dbReference>
<dbReference type="Pfam" id="PF00394">
    <property type="entry name" value="Cu-oxidase"/>
    <property type="match status" value="1"/>
</dbReference>
<dbReference type="RefSeq" id="WP_229666118.1">
    <property type="nucleotide sequence ID" value="NZ_BMKN01000001.1"/>
</dbReference>
<protein>
    <submittedName>
        <fullName evidence="7">Copper oxidase</fullName>
    </submittedName>
</protein>
<dbReference type="GO" id="GO:0016491">
    <property type="term" value="F:oxidoreductase activity"/>
    <property type="evidence" value="ECO:0007669"/>
    <property type="project" value="UniProtKB-KW"/>
</dbReference>
<reference evidence="7" key="1">
    <citation type="journal article" date="2014" name="Int. J. Syst. Evol. Microbiol.">
        <title>Complete genome sequence of Corynebacterium casei LMG S-19264T (=DSM 44701T), isolated from a smear-ripened cheese.</title>
        <authorList>
            <consortium name="US DOE Joint Genome Institute (JGI-PGF)"/>
            <person name="Walter F."/>
            <person name="Albersmeier A."/>
            <person name="Kalinowski J."/>
            <person name="Ruckert C."/>
        </authorList>
    </citation>
    <scope>NUCLEOTIDE SEQUENCE</scope>
    <source>
        <strain evidence="7">CGMCC 1.16012</strain>
    </source>
</reference>
<feature type="domain" description="Plastocyanin-like" evidence="5">
    <location>
        <begin position="310"/>
        <end position="412"/>
    </location>
</feature>
<evidence type="ECO:0000256" key="1">
    <source>
        <dbReference type="ARBA" id="ARBA00022723"/>
    </source>
</evidence>
<keyword evidence="8" id="KW-1185">Reference proteome</keyword>
<evidence type="ECO:0000259" key="4">
    <source>
        <dbReference type="Pfam" id="PF00394"/>
    </source>
</evidence>
<sequence>MAKTQSLRAEPVIQQILAGEYRDFGPTPALGFNGGTPGPLLKVRQGEELAVTFQNRSGADSSVHWHGIRIYNAMDGVPGLTQEPVADGEDFEYRFVAPDAGTFWYHSHSRSWEQVAKGLYGPLIVEEATPPDVDADIIVMIDDWRLGEDAAFIDDFGAMFQFAHGGRLGNYAKAMPSQSTVRQGDRVRLRLINTSNARIFPIDITGIDGKLVALDGMPLTQVEDFGKIMMAPAQRADIIADVVEDIQFSFQTREGDYGLGTILAEGMNPSKRSSAISPLPPSGIMPPSGEANRREVLRMQGGAMGGRHAGDDIWSFNGISDLQDEPWLKIDRGTSVLMTLVNDTSFPHGIHLHGQHFFEIEADGSVGPLRDTSLVDPGESRDIYCVFDNPGKWLLHCHMLGHAATGMRTWVEVI</sequence>
<proteinExistence type="predicted"/>
<keyword evidence="1" id="KW-0479">Metal-binding</keyword>
<dbReference type="AlphaFoldDB" id="A0A917EJV9"/>
<dbReference type="Pfam" id="PF07732">
    <property type="entry name" value="Cu-oxidase_3"/>
    <property type="match status" value="1"/>
</dbReference>
<feature type="domain" description="Plastocyanin-like" evidence="6">
    <location>
        <begin position="27"/>
        <end position="128"/>
    </location>
</feature>
<comment type="caution">
    <text evidence="7">The sequence shown here is derived from an EMBL/GenBank/DDBJ whole genome shotgun (WGS) entry which is preliminary data.</text>
</comment>
<organism evidence="7 8">
    <name type="scientific">Actibacterium pelagium</name>
    <dbReference type="NCBI Taxonomy" id="2029103"/>
    <lineage>
        <taxon>Bacteria</taxon>
        <taxon>Pseudomonadati</taxon>
        <taxon>Pseudomonadota</taxon>
        <taxon>Alphaproteobacteria</taxon>
        <taxon>Rhodobacterales</taxon>
        <taxon>Roseobacteraceae</taxon>
        <taxon>Actibacterium</taxon>
    </lineage>
</organism>
<dbReference type="PANTHER" id="PTHR11709">
    <property type="entry name" value="MULTI-COPPER OXIDASE"/>
    <property type="match status" value="1"/>
</dbReference>
<accession>A0A917EJV9</accession>
<evidence type="ECO:0000313" key="8">
    <source>
        <dbReference type="Proteomes" id="UP000606730"/>
    </source>
</evidence>
<dbReference type="InterPro" id="IPR008972">
    <property type="entry name" value="Cupredoxin"/>
</dbReference>
<dbReference type="SUPFAM" id="SSF49503">
    <property type="entry name" value="Cupredoxins"/>
    <property type="match status" value="3"/>
</dbReference>